<accession>A0A5E4MAF0</accession>
<dbReference type="EMBL" id="CABPRJ010000095">
    <property type="protein sequence ID" value="VVC27357.1"/>
    <property type="molecule type" value="Genomic_DNA"/>
</dbReference>
<name>A0A5E4MAF0_9HEMI</name>
<evidence type="ECO:0000313" key="3">
    <source>
        <dbReference type="EMBL" id="VVC27357.1"/>
    </source>
</evidence>
<keyword evidence="4" id="KW-1185">Reference proteome</keyword>
<keyword evidence="1" id="KW-1133">Transmembrane helix</keyword>
<dbReference type="Pfam" id="PF04956">
    <property type="entry name" value="TrbC"/>
    <property type="match status" value="1"/>
</dbReference>
<evidence type="ECO:0000256" key="1">
    <source>
        <dbReference type="SAM" id="Phobius"/>
    </source>
</evidence>
<feature type="transmembrane region" description="Helical" evidence="1">
    <location>
        <begin position="64"/>
        <end position="82"/>
    </location>
</feature>
<evidence type="ECO:0000256" key="2">
    <source>
        <dbReference type="SAM" id="SignalP"/>
    </source>
</evidence>
<dbReference type="InterPro" id="IPR007039">
    <property type="entry name" value="TrbC/VirB2"/>
</dbReference>
<organism evidence="3 4">
    <name type="scientific">Cinara cedri</name>
    <dbReference type="NCBI Taxonomy" id="506608"/>
    <lineage>
        <taxon>Eukaryota</taxon>
        <taxon>Metazoa</taxon>
        <taxon>Ecdysozoa</taxon>
        <taxon>Arthropoda</taxon>
        <taxon>Hexapoda</taxon>
        <taxon>Insecta</taxon>
        <taxon>Pterygota</taxon>
        <taxon>Neoptera</taxon>
        <taxon>Paraneoptera</taxon>
        <taxon>Hemiptera</taxon>
        <taxon>Sternorrhyncha</taxon>
        <taxon>Aphidomorpha</taxon>
        <taxon>Aphidoidea</taxon>
        <taxon>Aphididae</taxon>
        <taxon>Lachninae</taxon>
        <taxon>Cinara</taxon>
    </lineage>
</organism>
<feature type="chain" id="PRO_5023147016" evidence="2">
    <location>
        <begin position="22"/>
        <end position="119"/>
    </location>
</feature>
<gene>
    <name evidence="3" type="ORF">CINCED_3A016857</name>
</gene>
<reference evidence="3 4" key="1">
    <citation type="submission" date="2019-08" db="EMBL/GenBank/DDBJ databases">
        <authorList>
            <person name="Alioto T."/>
            <person name="Alioto T."/>
            <person name="Gomez Garrido J."/>
        </authorList>
    </citation>
    <scope>NUCLEOTIDE SEQUENCE [LARGE SCALE GENOMIC DNA]</scope>
</reference>
<evidence type="ECO:0000313" key="4">
    <source>
        <dbReference type="Proteomes" id="UP000325440"/>
    </source>
</evidence>
<sequence>MKNFLLLVALIFSFAFEATAALDETSTVICAIVTYSHSIGGPIMTVVIIGAALLAVFGRMPWPALVALGIFTGAFFGAPAIVKAIAPGAAQCPEKADTTKTCPENQHWDNTTRACKANA</sequence>
<dbReference type="Proteomes" id="UP000325440">
    <property type="component" value="Unassembled WGS sequence"/>
</dbReference>
<feature type="signal peptide" evidence="2">
    <location>
        <begin position="1"/>
        <end position="21"/>
    </location>
</feature>
<dbReference type="AlphaFoldDB" id="A0A5E4MAF0"/>
<keyword evidence="1" id="KW-0812">Transmembrane</keyword>
<protein>
    <submittedName>
        <fullName evidence="3">Conjugal transfer TrbC/type IV secretion VirB2</fullName>
    </submittedName>
</protein>
<dbReference type="OrthoDB" id="6424933at2759"/>
<keyword evidence="1" id="KW-0472">Membrane</keyword>
<feature type="transmembrane region" description="Helical" evidence="1">
    <location>
        <begin position="39"/>
        <end position="57"/>
    </location>
</feature>
<keyword evidence="2" id="KW-0732">Signal</keyword>
<proteinExistence type="predicted"/>